<organism evidence="7 8">
    <name type="scientific">Dendrobium catenatum</name>
    <dbReference type="NCBI Taxonomy" id="906689"/>
    <lineage>
        <taxon>Eukaryota</taxon>
        <taxon>Viridiplantae</taxon>
        <taxon>Streptophyta</taxon>
        <taxon>Embryophyta</taxon>
        <taxon>Tracheophyta</taxon>
        <taxon>Spermatophyta</taxon>
        <taxon>Magnoliopsida</taxon>
        <taxon>Liliopsida</taxon>
        <taxon>Asparagales</taxon>
        <taxon>Orchidaceae</taxon>
        <taxon>Epidendroideae</taxon>
        <taxon>Malaxideae</taxon>
        <taxon>Dendrobiinae</taxon>
        <taxon>Dendrobium</taxon>
    </lineage>
</organism>
<dbReference type="SMART" id="SM00153">
    <property type="entry name" value="VHP"/>
    <property type="match status" value="1"/>
</dbReference>
<keyword evidence="3" id="KW-0206">Cytoskeleton</keyword>
<dbReference type="InterPro" id="IPR003128">
    <property type="entry name" value="Villin_headpiece"/>
</dbReference>
<sequence length="500" mass="56108">MVAEDGKEEHRIRGRYRETEARRYVYLLIIFSYLSAVVRSAALGCRRLTCAEERADAISIAYKMALSCKSRAVQVHIFEGREPLQFCAIFQRFIVLKGGYSSGYKKFISEGNIVDDSYKEDGTALFRVQGLGPDIMQAIQVDAVASSLNSLYCFILQACNALYTWAGNLTTSEDHELLERQLDLIKVNEVFNFSQDDLMTEDIYILDCQSDIFVWVGQQVDSKSKLEALNIGKKFLERDFLMEKLSRKTPIFIVTEGSEPQYFTRFFSWDSSKSAVHGNSYQRKLAIVKHGVTPVITKSKRLLPTYSGRSILTDKSPRSRSVSSTADRHRPRGRSPAFNAIASTFENLNSRNFSTPPVVGKIYPKSSLSDTKTAPRSAAIAALTSSFESAAQSSGQPLSRVRTTKAESTDNGSALSGRIGNLTISEDPKEEVNDEEDLPTYPYECLITSSTDPVTDIDVTKREAYLSSIEFKAKFNMSKSAFYKLPKWKQNKLKTALKLF</sequence>
<feature type="region of interest" description="Disordered" evidence="4">
    <location>
        <begin position="309"/>
        <end position="336"/>
    </location>
</feature>
<dbReference type="SUPFAM" id="SSF47050">
    <property type="entry name" value="VHP, Villin headpiece domain"/>
    <property type="match status" value="1"/>
</dbReference>
<dbReference type="PRINTS" id="PR00597">
    <property type="entry name" value="GELSOLIN"/>
</dbReference>
<keyword evidence="8" id="KW-1185">Reference proteome</keyword>
<evidence type="ECO:0000259" key="6">
    <source>
        <dbReference type="PROSITE" id="PS51089"/>
    </source>
</evidence>
<protein>
    <submittedName>
        <fullName evidence="7">Villin-4</fullName>
    </submittedName>
</protein>
<dbReference type="Gene3D" id="3.40.20.10">
    <property type="entry name" value="Severin"/>
    <property type="match status" value="3"/>
</dbReference>
<dbReference type="PROSITE" id="PS51089">
    <property type="entry name" value="HP"/>
    <property type="match status" value="1"/>
</dbReference>
<dbReference type="GO" id="GO:0007015">
    <property type="term" value="P:actin filament organization"/>
    <property type="evidence" value="ECO:0007669"/>
    <property type="project" value="UniProtKB-ARBA"/>
</dbReference>
<dbReference type="Pfam" id="PF00626">
    <property type="entry name" value="Gelsolin"/>
    <property type="match status" value="1"/>
</dbReference>
<reference evidence="7 8" key="1">
    <citation type="journal article" date="2016" name="Sci. Rep.">
        <title>The Dendrobium catenatum Lindl. genome sequence provides insights into polysaccharide synthase, floral development and adaptive evolution.</title>
        <authorList>
            <person name="Zhang G.Q."/>
            <person name="Xu Q."/>
            <person name="Bian C."/>
            <person name="Tsai W.C."/>
            <person name="Yeh C.M."/>
            <person name="Liu K.W."/>
            <person name="Yoshida K."/>
            <person name="Zhang L.S."/>
            <person name="Chang S.B."/>
            <person name="Chen F."/>
            <person name="Shi Y."/>
            <person name="Su Y.Y."/>
            <person name="Zhang Y.Q."/>
            <person name="Chen L.J."/>
            <person name="Yin Y."/>
            <person name="Lin M."/>
            <person name="Huang H."/>
            <person name="Deng H."/>
            <person name="Wang Z.W."/>
            <person name="Zhu S.L."/>
            <person name="Zhao X."/>
            <person name="Deng C."/>
            <person name="Niu S.C."/>
            <person name="Huang J."/>
            <person name="Wang M."/>
            <person name="Liu G.H."/>
            <person name="Yang H.J."/>
            <person name="Xiao X.J."/>
            <person name="Hsiao Y.Y."/>
            <person name="Wu W.L."/>
            <person name="Chen Y.Y."/>
            <person name="Mitsuda N."/>
            <person name="Ohme-Takagi M."/>
            <person name="Luo Y.B."/>
            <person name="Van de Peer Y."/>
            <person name="Liu Z.J."/>
        </authorList>
    </citation>
    <scope>NUCLEOTIDE SEQUENCE [LARGE SCALE GENOMIC DNA]</scope>
    <source>
        <tissue evidence="7">The whole plant</tissue>
    </source>
</reference>
<dbReference type="EMBL" id="KZ502442">
    <property type="protein sequence ID" value="PKU78858.1"/>
    <property type="molecule type" value="Genomic_DNA"/>
</dbReference>
<dbReference type="GO" id="GO:0051693">
    <property type="term" value="P:actin filament capping"/>
    <property type="evidence" value="ECO:0007669"/>
    <property type="project" value="UniProtKB-KW"/>
</dbReference>
<keyword evidence="2" id="KW-0117">Actin capping</keyword>
<dbReference type="Pfam" id="PF02209">
    <property type="entry name" value="VHP"/>
    <property type="match status" value="1"/>
</dbReference>
<keyword evidence="5" id="KW-1133">Transmembrane helix</keyword>
<keyword evidence="5" id="KW-0812">Transmembrane</keyword>
<dbReference type="SMART" id="SM00262">
    <property type="entry name" value="GEL"/>
    <property type="match status" value="1"/>
</dbReference>
<evidence type="ECO:0000256" key="1">
    <source>
        <dbReference type="ARBA" id="ARBA00004245"/>
    </source>
</evidence>
<dbReference type="GO" id="GO:0051014">
    <property type="term" value="P:actin filament severing"/>
    <property type="evidence" value="ECO:0007669"/>
    <property type="project" value="TreeGrafter"/>
</dbReference>
<dbReference type="STRING" id="906689.A0A2I0WT70"/>
<dbReference type="InterPro" id="IPR036886">
    <property type="entry name" value="Villin_headpiece_dom_sf"/>
</dbReference>
<dbReference type="PANTHER" id="PTHR11977">
    <property type="entry name" value="VILLIN"/>
    <property type="match status" value="1"/>
</dbReference>
<feature type="region of interest" description="Disordered" evidence="4">
    <location>
        <begin position="391"/>
        <end position="436"/>
    </location>
</feature>
<dbReference type="GO" id="GO:0005856">
    <property type="term" value="C:cytoskeleton"/>
    <property type="evidence" value="ECO:0007669"/>
    <property type="project" value="UniProtKB-SubCell"/>
</dbReference>
<evidence type="ECO:0000313" key="8">
    <source>
        <dbReference type="Proteomes" id="UP000233837"/>
    </source>
</evidence>
<evidence type="ECO:0000256" key="5">
    <source>
        <dbReference type="SAM" id="Phobius"/>
    </source>
</evidence>
<reference evidence="7 8" key="2">
    <citation type="journal article" date="2017" name="Nature">
        <title>The Apostasia genome and the evolution of orchids.</title>
        <authorList>
            <person name="Zhang G.Q."/>
            <person name="Liu K.W."/>
            <person name="Li Z."/>
            <person name="Lohaus R."/>
            <person name="Hsiao Y.Y."/>
            <person name="Niu S.C."/>
            <person name="Wang J.Y."/>
            <person name="Lin Y.C."/>
            <person name="Xu Q."/>
            <person name="Chen L.J."/>
            <person name="Yoshida K."/>
            <person name="Fujiwara S."/>
            <person name="Wang Z.W."/>
            <person name="Zhang Y.Q."/>
            <person name="Mitsuda N."/>
            <person name="Wang M."/>
            <person name="Liu G.H."/>
            <person name="Pecoraro L."/>
            <person name="Huang H.X."/>
            <person name="Xiao X.J."/>
            <person name="Lin M."/>
            <person name="Wu X.Y."/>
            <person name="Wu W.L."/>
            <person name="Chen Y.Y."/>
            <person name="Chang S.B."/>
            <person name="Sakamoto S."/>
            <person name="Ohme-Takagi M."/>
            <person name="Yagi M."/>
            <person name="Zeng S.J."/>
            <person name="Shen C.Y."/>
            <person name="Yeh C.M."/>
            <person name="Luo Y.B."/>
            <person name="Tsai W.C."/>
            <person name="Van de Peer Y."/>
            <person name="Liu Z.J."/>
        </authorList>
    </citation>
    <scope>NUCLEOTIDE SEQUENCE [LARGE SCALE GENOMIC DNA]</scope>
    <source>
        <tissue evidence="7">The whole plant</tissue>
    </source>
</reference>
<evidence type="ECO:0000256" key="3">
    <source>
        <dbReference type="ARBA" id="ARBA00023212"/>
    </source>
</evidence>
<dbReference type="Proteomes" id="UP000233837">
    <property type="component" value="Unassembled WGS sequence"/>
</dbReference>
<dbReference type="Gene3D" id="1.10.950.10">
    <property type="entry name" value="Villin headpiece domain"/>
    <property type="match status" value="1"/>
</dbReference>
<dbReference type="CDD" id="cd11291">
    <property type="entry name" value="gelsolin_S6_like"/>
    <property type="match status" value="1"/>
</dbReference>
<feature type="domain" description="HP" evidence="6">
    <location>
        <begin position="435"/>
        <end position="500"/>
    </location>
</feature>
<feature type="transmembrane region" description="Helical" evidence="5">
    <location>
        <begin position="24"/>
        <end position="42"/>
    </location>
</feature>
<dbReference type="PANTHER" id="PTHR11977:SF138">
    <property type="entry name" value="VILLIN-4"/>
    <property type="match status" value="1"/>
</dbReference>
<gene>
    <name evidence="7" type="primary">VLN4</name>
    <name evidence="7" type="ORF">MA16_Dca000201</name>
</gene>
<proteinExistence type="predicted"/>
<dbReference type="AlphaFoldDB" id="A0A2I0WT70"/>
<evidence type="ECO:0000313" key="7">
    <source>
        <dbReference type="EMBL" id="PKU78858.1"/>
    </source>
</evidence>
<accession>A0A2I0WT70</accession>
<name>A0A2I0WT70_9ASPA</name>
<keyword evidence="5" id="KW-0472">Membrane</keyword>
<keyword evidence="3" id="KW-0963">Cytoplasm</keyword>
<dbReference type="GO" id="GO:0051015">
    <property type="term" value="F:actin filament binding"/>
    <property type="evidence" value="ECO:0007669"/>
    <property type="project" value="InterPro"/>
</dbReference>
<evidence type="ECO:0000256" key="2">
    <source>
        <dbReference type="ARBA" id="ARBA00022467"/>
    </source>
</evidence>
<comment type="subcellular location">
    <subcellularLocation>
        <location evidence="1">Cytoplasm</location>
        <location evidence="1">Cytoskeleton</location>
    </subcellularLocation>
</comment>
<dbReference type="InterPro" id="IPR029006">
    <property type="entry name" value="ADF-H/Gelsolin-like_dom_sf"/>
</dbReference>
<dbReference type="SUPFAM" id="SSF55753">
    <property type="entry name" value="Actin depolymerizing proteins"/>
    <property type="match status" value="3"/>
</dbReference>
<dbReference type="InterPro" id="IPR007122">
    <property type="entry name" value="Villin/Gelsolin"/>
</dbReference>
<evidence type="ECO:0000256" key="4">
    <source>
        <dbReference type="SAM" id="MobiDB-lite"/>
    </source>
</evidence>
<dbReference type="InterPro" id="IPR007123">
    <property type="entry name" value="Gelsolin-like_dom"/>
</dbReference>